<gene>
    <name evidence="1" type="ORF">AXG93_4604s1010</name>
</gene>
<evidence type="ECO:0000313" key="1">
    <source>
        <dbReference type="EMBL" id="OAE25632.1"/>
    </source>
</evidence>
<comment type="caution">
    <text evidence="1">The sequence shown here is derived from an EMBL/GenBank/DDBJ whole genome shotgun (WGS) entry which is preliminary data.</text>
</comment>
<protein>
    <submittedName>
        <fullName evidence="1">Uncharacterized protein</fullName>
    </submittedName>
</protein>
<sequence length="142" mass="16017">MATKVVDVCKNSRCTGTKYKCNLCVERMLALALKPLHEAYENKVSSLQGYENKVRFLQAYEPGPLSESFRGDVSFIGTDLEPVHVFDSRSLDQPQSVIDVVRTGDCGFMKAGKSSIFRKMFDIDMKEKESEKCKSTMQLLLC</sequence>
<dbReference type="EMBL" id="LVLJ01002297">
    <property type="protein sequence ID" value="OAE25632.1"/>
    <property type="molecule type" value="Genomic_DNA"/>
</dbReference>
<keyword evidence="2" id="KW-1185">Reference proteome</keyword>
<reference evidence="1" key="1">
    <citation type="submission" date="2016-03" db="EMBL/GenBank/DDBJ databases">
        <title>Mechanisms controlling the formation of the plant cell surface in tip-growing cells are functionally conserved among land plants.</title>
        <authorList>
            <person name="Honkanen S."/>
            <person name="Jones V.A."/>
            <person name="Morieri G."/>
            <person name="Champion C."/>
            <person name="Hetherington A.J."/>
            <person name="Kelly S."/>
            <person name="Saint-Marcoux D."/>
            <person name="Proust H."/>
            <person name="Prescott H."/>
            <person name="Dolan L."/>
        </authorList>
    </citation>
    <scope>NUCLEOTIDE SEQUENCE [LARGE SCALE GENOMIC DNA]</scope>
    <source>
        <tissue evidence="1">Whole gametophyte</tissue>
    </source>
</reference>
<evidence type="ECO:0000313" key="2">
    <source>
        <dbReference type="Proteomes" id="UP000077202"/>
    </source>
</evidence>
<dbReference type="Proteomes" id="UP000077202">
    <property type="component" value="Unassembled WGS sequence"/>
</dbReference>
<organism evidence="1 2">
    <name type="scientific">Marchantia polymorpha subsp. ruderalis</name>
    <dbReference type="NCBI Taxonomy" id="1480154"/>
    <lineage>
        <taxon>Eukaryota</taxon>
        <taxon>Viridiplantae</taxon>
        <taxon>Streptophyta</taxon>
        <taxon>Embryophyta</taxon>
        <taxon>Marchantiophyta</taxon>
        <taxon>Marchantiopsida</taxon>
        <taxon>Marchantiidae</taxon>
        <taxon>Marchantiales</taxon>
        <taxon>Marchantiaceae</taxon>
        <taxon>Marchantia</taxon>
    </lineage>
</organism>
<dbReference type="AlphaFoldDB" id="A0A176VZH6"/>
<proteinExistence type="predicted"/>
<accession>A0A176VZH6</accession>
<name>A0A176VZH6_MARPO</name>